<name>A0ACC0VVG0_9STRA</name>
<dbReference type="EMBL" id="CM047585">
    <property type="protein sequence ID" value="KAI9910091.1"/>
    <property type="molecule type" value="Genomic_DNA"/>
</dbReference>
<comment type="caution">
    <text evidence="1">The sequence shown here is derived from an EMBL/GenBank/DDBJ whole genome shotgun (WGS) entry which is preliminary data.</text>
</comment>
<protein>
    <submittedName>
        <fullName evidence="1">Uncharacterized protein</fullName>
    </submittedName>
</protein>
<evidence type="ECO:0000313" key="1">
    <source>
        <dbReference type="EMBL" id="KAI9910091.1"/>
    </source>
</evidence>
<evidence type="ECO:0000313" key="2">
    <source>
        <dbReference type="Proteomes" id="UP001163321"/>
    </source>
</evidence>
<accession>A0ACC0VVG0</accession>
<sequence>MTRTSAKENDHFIRVVNSVKQLNLAGPSLPVRQLRRGNVPSRGRQEGGSQVPQVPPGPLEGSRKGQAID</sequence>
<keyword evidence="2" id="KW-1185">Reference proteome</keyword>
<dbReference type="Proteomes" id="UP001163321">
    <property type="component" value="Chromosome 6"/>
</dbReference>
<reference evidence="1 2" key="1">
    <citation type="journal article" date="2022" name="bioRxiv">
        <title>The genome of the oomycete Peronosclerospora sorghi, a cosmopolitan pathogen of maize and sorghum, is inflated with dispersed pseudogenes.</title>
        <authorList>
            <person name="Fletcher K."/>
            <person name="Martin F."/>
            <person name="Isakeit T."/>
            <person name="Cavanaugh K."/>
            <person name="Magill C."/>
            <person name="Michelmore R."/>
        </authorList>
    </citation>
    <scope>NUCLEOTIDE SEQUENCE [LARGE SCALE GENOMIC DNA]</scope>
    <source>
        <strain evidence="1">P6</strain>
    </source>
</reference>
<proteinExistence type="predicted"/>
<gene>
    <name evidence="1" type="ORF">PsorP6_010687</name>
</gene>
<organism evidence="1 2">
    <name type="scientific">Peronosclerospora sorghi</name>
    <dbReference type="NCBI Taxonomy" id="230839"/>
    <lineage>
        <taxon>Eukaryota</taxon>
        <taxon>Sar</taxon>
        <taxon>Stramenopiles</taxon>
        <taxon>Oomycota</taxon>
        <taxon>Peronosporomycetes</taxon>
        <taxon>Peronosporales</taxon>
        <taxon>Peronosporaceae</taxon>
        <taxon>Peronosclerospora</taxon>
    </lineage>
</organism>